<gene>
    <name evidence="1" type="ORF">F0U44_04050</name>
</gene>
<protein>
    <recommendedName>
        <fullName evidence="3">Acyltransferase</fullName>
    </recommendedName>
</protein>
<keyword evidence="2" id="KW-1185">Reference proteome</keyword>
<reference evidence="1 2" key="1">
    <citation type="submission" date="2019-09" db="EMBL/GenBank/DDBJ databases">
        <title>Nocardioides panacisoli sp. nov., isolated from the soil of a ginseng field.</title>
        <authorList>
            <person name="Cho C."/>
        </authorList>
    </citation>
    <scope>NUCLEOTIDE SEQUENCE [LARGE SCALE GENOMIC DNA]</scope>
    <source>
        <strain evidence="1 2">BN130099</strain>
    </source>
</reference>
<accession>A0A5B1LN62</accession>
<comment type="caution">
    <text evidence="1">The sequence shown here is derived from an EMBL/GenBank/DDBJ whole genome shotgun (WGS) entry which is preliminary data.</text>
</comment>
<proteinExistence type="predicted"/>
<dbReference type="Gene3D" id="2.160.10.10">
    <property type="entry name" value="Hexapeptide repeat proteins"/>
    <property type="match status" value="1"/>
</dbReference>
<dbReference type="EMBL" id="VUJV01000001">
    <property type="protein sequence ID" value="KAA1422081.1"/>
    <property type="molecule type" value="Genomic_DNA"/>
</dbReference>
<sequence length="215" mass="23302">MMLVFLLPASGLKIKILNRLGHRIHPTARIGICWVQSVERFDIAEGVQIGNFNAFRYLKLVEIGKGSRIVMFNWFLGGSGFEPGAVDHGMLRTFRMGEHAHVISMHYIDCGGGVILGDHSWITGIRSTVLTHAFDPVNGGLILETVTLEKAAALATNCTVLPGVTIGEGALLAAGSTAWTRQQVAAAHLHGGVPARRLAPIEIEASLYDRHRYQG</sequence>
<evidence type="ECO:0008006" key="3">
    <source>
        <dbReference type="Google" id="ProtNLM"/>
    </source>
</evidence>
<name>A0A5B1LN62_9ACTN</name>
<dbReference type="SUPFAM" id="SSF51161">
    <property type="entry name" value="Trimeric LpxA-like enzymes"/>
    <property type="match status" value="1"/>
</dbReference>
<evidence type="ECO:0000313" key="2">
    <source>
        <dbReference type="Proteomes" id="UP000325003"/>
    </source>
</evidence>
<reference evidence="1 2" key="2">
    <citation type="submission" date="2019-09" db="EMBL/GenBank/DDBJ databases">
        <authorList>
            <person name="Jin C."/>
        </authorList>
    </citation>
    <scope>NUCLEOTIDE SEQUENCE [LARGE SCALE GENOMIC DNA]</scope>
    <source>
        <strain evidence="1 2">BN130099</strain>
    </source>
</reference>
<organism evidence="1 2">
    <name type="scientific">Nocardioides humilatus</name>
    <dbReference type="NCBI Taxonomy" id="2607660"/>
    <lineage>
        <taxon>Bacteria</taxon>
        <taxon>Bacillati</taxon>
        <taxon>Actinomycetota</taxon>
        <taxon>Actinomycetes</taxon>
        <taxon>Propionibacteriales</taxon>
        <taxon>Nocardioidaceae</taxon>
        <taxon>Nocardioides</taxon>
    </lineage>
</organism>
<dbReference type="InterPro" id="IPR011004">
    <property type="entry name" value="Trimer_LpxA-like_sf"/>
</dbReference>
<dbReference type="Proteomes" id="UP000325003">
    <property type="component" value="Unassembled WGS sequence"/>
</dbReference>
<evidence type="ECO:0000313" key="1">
    <source>
        <dbReference type="EMBL" id="KAA1422081.1"/>
    </source>
</evidence>
<dbReference type="AlphaFoldDB" id="A0A5B1LN62"/>